<gene>
    <name evidence="2" type="ORF">J2D73_10275</name>
</gene>
<sequence>MPRFFPTALVIGFLTPGMAVAQQCAVPSGGVAPPTDVKVMALADHITPPQAQTAPDSDALKRLTGSGARIAAQGAFHGFETGVAYAPDRVFVFFTPKDHAGVLGGTAIPAPYDTLRALSGKRATELAPWHGIRGMFLQNGDHFQVIYATPDGQAAIAGSLWDASGHDVTREQIRSIPGAVPTVRMDAGQITQAALTGLHGGEIGSANAPEVVMLIDPQCMYSIRAGHSLMTAVQAGQLRLKIVPLSLLDYEDHGESTINAKAMLSFPENEMASAWLNGRLNARADTPADTATKFLADNAAFAKGVDLKGTPTFLWIRRDGSLGRYEGNPRDIAAFLAEVGR</sequence>
<protein>
    <submittedName>
        <fullName evidence="2">Thiol:disulfide interchange protein</fullName>
    </submittedName>
</protein>
<accession>A0ABS3LW98</accession>
<evidence type="ECO:0000256" key="1">
    <source>
        <dbReference type="SAM" id="SignalP"/>
    </source>
</evidence>
<dbReference type="Gene3D" id="3.10.450.70">
    <property type="entry name" value="Disulphide bond isomerase, DsbC/G, N-terminal"/>
    <property type="match status" value="1"/>
</dbReference>
<dbReference type="RefSeq" id="WP_207881477.1">
    <property type="nucleotide sequence ID" value="NZ_JAFVMF010000010.1"/>
</dbReference>
<dbReference type="SUPFAM" id="SSF54423">
    <property type="entry name" value="DsbC/DsbG N-terminal domain-like"/>
    <property type="match status" value="1"/>
</dbReference>
<keyword evidence="1" id="KW-0732">Signal</keyword>
<dbReference type="InterPro" id="IPR009094">
    <property type="entry name" value="DiS-bond_isomerase_DsbC/G_N_sf"/>
</dbReference>
<keyword evidence="3" id="KW-1185">Reference proteome</keyword>
<dbReference type="Gene3D" id="3.40.30.10">
    <property type="entry name" value="Glutaredoxin"/>
    <property type="match status" value="1"/>
</dbReference>
<reference evidence="2 3" key="1">
    <citation type="submission" date="2021-03" db="EMBL/GenBank/DDBJ databases">
        <title>The complete genome sequence of Acetobacter sacchari TBRC 11175.</title>
        <authorList>
            <person name="Charoenyingcharoen P."/>
            <person name="Yukphan P."/>
        </authorList>
    </citation>
    <scope>NUCLEOTIDE SEQUENCE [LARGE SCALE GENOMIC DNA]</scope>
    <source>
        <strain evidence="2 3">TBRC 11175</strain>
    </source>
</reference>
<dbReference type="SUPFAM" id="SSF52833">
    <property type="entry name" value="Thioredoxin-like"/>
    <property type="match status" value="1"/>
</dbReference>
<feature type="signal peptide" evidence="1">
    <location>
        <begin position="1"/>
        <end position="21"/>
    </location>
</feature>
<name>A0ABS3LW98_9PROT</name>
<dbReference type="InterPro" id="IPR036249">
    <property type="entry name" value="Thioredoxin-like_sf"/>
</dbReference>
<dbReference type="Proteomes" id="UP000664771">
    <property type="component" value="Unassembled WGS sequence"/>
</dbReference>
<proteinExistence type="predicted"/>
<feature type="chain" id="PRO_5047093711" evidence="1">
    <location>
        <begin position="22"/>
        <end position="341"/>
    </location>
</feature>
<evidence type="ECO:0000313" key="2">
    <source>
        <dbReference type="EMBL" id="MBO1360184.1"/>
    </source>
</evidence>
<dbReference type="EMBL" id="JAFVMF010000010">
    <property type="protein sequence ID" value="MBO1360184.1"/>
    <property type="molecule type" value="Genomic_DNA"/>
</dbReference>
<evidence type="ECO:0000313" key="3">
    <source>
        <dbReference type="Proteomes" id="UP000664771"/>
    </source>
</evidence>
<organism evidence="2 3">
    <name type="scientific">Acetobacter sacchari</name>
    <dbReference type="NCBI Taxonomy" id="2661687"/>
    <lineage>
        <taxon>Bacteria</taxon>
        <taxon>Pseudomonadati</taxon>
        <taxon>Pseudomonadota</taxon>
        <taxon>Alphaproteobacteria</taxon>
        <taxon>Acetobacterales</taxon>
        <taxon>Acetobacteraceae</taxon>
        <taxon>Acetobacter</taxon>
    </lineage>
</organism>
<comment type="caution">
    <text evidence="2">The sequence shown here is derived from an EMBL/GenBank/DDBJ whole genome shotgun (WGS) entry which is preliminary data.</text>
</comment>